<name>A0ABN7ATD6_9HEMI</name>
<dbReference type="InterPro" id="IPR048695">
    <property type="entry name" value="SHPRH_helical_2nd"/>
</dbReference>
<dbReference type="PANTHER" id="PTHR45865">
    <property type="entry name" value="E3 UBIQUITIN-PROTEIN LIGASE SHPRH FAMILY MEMBER"/>
    <property type="match status" value="1"/>
</dbReference>
<dbReference type="Gene3D" id="3.30.40.10">
    <property type="entry name" value="Zinc/RING finger domain, C3HC4 (zinc finger)"/>
    <property type="match status" value="2"/>
</dbReference>
<evidence type="ECO:0000256" key="6">
    <source>
        <dbReference type="SAM" id="MobiDB-lite"/>
    </source>
</evidence>
<dbReference type="Pfam" id="PF13639">
    <property type="entry name" value="zf-RING_2"/>
    <property type="match status" value="1"/>
</dbReference>
<dbReference type="SUPFAM" id="SSF57903">
    <property type="entry name" value="FYVE/PHD zinc finger"/>
    <property type="match status" value="1"/>
</dbReference>
<evidence type="ECO:0000256" key="3">
    <source>
        <dbReference type="ARBA" id="ARBA00022801"/>
    </source>
</evidence>
<dbReference type="PROSITE" id="PS01359">
    <property type="entry name" value="ZF_PHD_1"/>
    <property type="match status" value="1"/>
</dbReference>
<feature type="domain" description="Helicase C-terminal" evidence="8">
    <location>
        <begin position="1053"/>
        <end position="1200"/>
    </location>
</feature>
<dbReference type="SMART" id="SM00487">
    <property type="entry name" value="DEXDc"/>
    <property type="match status" value="1"/>
</dbReference>
<feature type="region of interest" description="Disordered" evidence="6">
    <location>
        <begin position="119"/>
        <end position="167"/>
    </location>
</feature>
<dbReference type="Pfam" id="PF21324">
    <property type="entry name" value="SHPRH_helical-2nd"/>
    <property type="match status" value="1"/>
</dbReference>
<sequence length="1208" mass="137319">MSRIEHADALFDYVKKAHQSQKNRDASLPKEPLENVEKGLKVTLREYQEDAVRWMLSRERYDPADASIDRFSFEGSEIVFSKGGILADEMGLGKTVEVIACILSNPCIDDVECAQSSEKSRKTELDVEAMPNTKTDQDDDYRPRQSERRKRKLPIEDSEPKKKKSGLMSSKYDNLRAWYEQNLSGSSASPTKRSQSSNSSRLKCFCDKCPDNDETIRCEKCSTEQHFVCVDSPDPEDYLCPWCWTKYPPINSGATLIVSPASISNQWIEEIARHVKNSRLNVLYYEGVKNRKYIKPKNLAAYDIVITTYQVLSAELNYVNQTEPVRRLRHEKKYHVPASPLICVKWWRLCLDEAQMVEGNVSRTASMASHIHSVYRWAVTGTPIQKSINDLYGLVRFLNIEPFNDQSAWYRLIDSNGIHGSENEAFRFIAQILWRSIKKDVYDQIGIPPQSTVDHWLRFSPVEGYFYQRIHFACSELFKTRIASLDIELDTKIKDFDRSCLNKILMPLLSLRQACTHPQVIRGKYVKLKHTLTMEELMTDMVAKAKIDVANALRISVSSLNGLAGISWLVSDFLGAADCYRKILHLKNEYEYLLKVDTLQLIHTMHNLAELLDLNVNHLPPTLRDSTLRQDAVALEESYLKKSEDLVVAAREKTSKLTKAVNDIAKGRPLGYSGWWRDLLESVSDDELLNRITTQLDDNHNQHGQSKFSLRVRSLHGALNLIAVWLADADNSRTDALKSVSMLHTIPKEDLSREAAECHLGKRQRRKKNKVCRICSAQEALKNYEVLIFSVHKKEDVFQDELEDEENLESFVDSNPSGLAELRDVDLFGKSKEGSWKPVPQEIILRVLANYAKSKRKLASSDADGVNEPTQHLLLLETVKKEFKCLRNEWGKISNLVAAKDELCMAKLRLRFPNEYEIQKKTDVHVIQQYEIPGIRTNLECELMTSQDELKRTAGILLYLKKLQEKGSSEHGTCPVCQEQLSTEWSVLRCGHCMCFDCIRTLLEMSPSKAIECPLCRYKTLNGEVSCVVAAGTSEWHKSGIKIVGSYSTKVEAVTCELIRLRNEDPDVKVIVFSTWEQVLNVISDALQTNNISFRRLGSSSKYSQSLAQFKSGSVTALLIPLALGSKGLNITEATHVFLAEPILNPADELQAIGRVHRIGQTKPTYVHRFIVHDTVEEKMIASVDPDGWSDGNVTVSELFNLFKAKSD</sequence>
<dbReference type="CDD" id="cd18793">
    <property type="entry name" value="SF2_C_SNF"/>
    <property type="match status" value="1"/>
</dbReference>
<dbReference type="InterPro" id="IPR049730">
    <property type="entry name" value="SNF2/RAD54-like_C"/>
</dbReference>
<keyword evidence="3" id="KW-0378">Hydrolase</keyword>
<dbReference type="InterPro" id="IPR014001">
    <property type="entry name" value="Helicase_ATP-bd"/>
</dbReference>
<evidence type="ECO:0000313" key="10">
    <source>
        <dbReference type="Proteomes" id="UP001307889"/>
    </source>
</evidence>
<dbReference type="InterPro" id="IPR011011">
    <property type="entry name" value="Znf_FYVE_PHD"/>
</dbReference>
<evidence type="ECO:0000259" key="7">
    <source>
        <dbReference type="PROSITE" id="PS50089"/>
    </source>
</evidence>
<keyword evidence="1" id="KW-0479">Metal-binding</keyword>
<dbReference type="InterPro" id="IPR000330">
    <property type="entry name" value="SNF2_N"/>
</dbReference>
<dbReference type="Proteomes" id="UP001307889">
    <property type="component" value="Chromosome 5"/>
</dbReference>
<evidence type="ECO:0000256" key="4">
    <source>
        <dbReference type="ARBA" id="ARBA00022833"/>
    </source>
</evidence>
<dbReference type="SUPFAM" id="SSF57850">
    <property type="entry name" value="RING/U-box"/>
    <property type="match status" value="1"/>
</dbReference>
<dbReference type="PROSITE" id="PS00518">
    <property type="entry name" value="ZF_RING_1"/>
    <property type="match status" value="1"/>
</dbReference>
<dbReference type="PROSITE" id="PS51194">
    <property type="entry name" value="HELICASE_CTER"/>
    <property type="match status" value="1"/>
</dbReference>
<dbReference type="InterPro" id="IPR001650">
    <property type="entry name" value="Helicase_C-like"/>
</dbReference>
<evidence type="ECO:0000256" key="2">
    <source>
        <dbReference type="ARBA" id="ARBA00022771"/>
    </source>
</evidence>
<dbReference type="SMART" id="SM00184">
    <property type="entry name" value="RING"/>
    <property type="match status" value="1"/>
</dbReference>
<evidence type="ECO:0000259" key="8">
    <source>
        <dbReference type="PROSITE" id="PS51194"/>
    </source>
</evidence>
<evidence type="ECO:0000313" key="9">
    <source>
        <dbReference type="EMBL" id="BES94744.1"/>
    </source>
</evidence>
<dbReference type="CDD" id="cd18070">
    <property type="entry name" value="DEXQc_SHPRH"/>
    <property type="match status" value="1"/>
</dbReference>
<dbReference type="Pfam" id="PF21325">
    <property type="entry name" value="SHPRH_helical-1st"/>
    <property type="match status" value="1"/>
</dbReference>
<dbReference type="SMART" id="SM00490">
    <property type="entry name" value="HELICc"/>
    <property type="match status" value="1"/>
</dbReference>
<protein>
    <submittedName>
        <fullName evidence="9">SNF2 family N-terminal domain</fullName>
    </submittedName>
</protein>
<dbReference type="Pfam" id="PF00176">
    <property type="entry name" value="SNF2-rel_dom"/>
    <property type="match status" value="1"/>
</dbReference>
<evidence type="ECO:0000256" key="1">
    <source>
        <dbReference type="ARBA" id="ARBA00022723"/>
    </source>
</evidence>
<dbReference type="InterPro" id="IPR017907">
    <property type="entry name" value="Znf_RING_CS"/>
</dbReference>
<dbReference type="SUPFAM" id="SSF52540">
    <property type="entry name" value="P-loop containing nucleoside triphosphate hydrolases"/>
    <property type="match status" value="2"/>
</dbReference>
<accession>A0ABN7ATD6</accession>
<feature type="domain" description="RING-type" evidence="7">
    <location>
        <begin position="974"/>
        <end position="1017"/>
    </location>
</feature>
<dbReference type="InterPro" id="IPR001841">
    <property type="entry name" value="Znf_RING"/>
</dbReference>
<organism evidence="9 10">
    <name type="scientific">Nesidiocoris tenuis</name>
    <dbReference type="NCBI Taxonomy" id="355587"/>
    <lineage>
        <taxon>Eukaryota</taxon>
        <taxon>Metazoa</taxon>
        <taxon>Ecdysozoa</taxon>
        <taxon>Arthropoda</taxon>
        <taxon>Hexapoda</taxon>
        <taxon>Insecta</taxon>
        <taxon>Pterygota</taxon>
        <taxon>Neoptera</taxon>
        <taxon>Paraneoptera</taxon>
        <taxon>Hemiptera</taxon>
        <taxon>Heteroptera</taxon>
        <taxon>Panheteroptera</taxon>
        <taxon>Cimicomorpha</taxon>
        <taxon>Miridae</taxon>
        <taxon>Dicyphina</taxon>
        <taxon>Nesidiocoris</taxon>
    </lineage>
</organism>
<keyword evidence="10" id="KW-1185">Reference proteome</keyword>
<gene>
    <name evidence="9" type="ORF">NTJ_07553</name>
</gene>
<dbReference type="Pfam" id="PF00271">
    <property type="entry name" value="Helicase_C"/>
    <property type="match status" value="1"/>
</dbReference>
<reference evidence="9 10" key="1">
    <citation type="submission" date="2023-09" db="EMBL/GenBank/DDBJ databases">
        <title>Nesidiocoris tenuis whole genome shotgun sequence.</title>
        <authorList>
            <person name="Shibata T."/>
            <person name="Shimoda M."/>
            <person name="Kobayashi T."/>
            <person name="Uehara T."/>
        </authorList>
    </citation>
    <scope>NUCLEOTIDE SEQUENCE [LARGE SCALE GENOMIC DNA]</scope>
    <source>
        <strain evidence="9 10">Japan</strain>
    </source>
</reference>
<dbReference type="InterPro" id="IPR013083">
    <property type="entry name" value="Znf_RING/FYVE/PHD"/>
</dbReference>
<dbReference type="PANTHER" id="PTHR45865:SF1">
    <property type="entry name" value="E3 UBIQUITIN-PROTEIN LIGASE SHPRH"/>
    <property type="match status" value="1"/>
</dbReference>
<dbReference type="InterPro" id="IPR019786">
    <property type="entry name" value="Zinc_finger_PHD-type_CS"/>
</dbReference>
<dbReference type="EMBL" id="AP028913">
    <property type="protein sequence ID" value="BES94744.1"/>
    <property type="molecule type" value="Genomic_DNA"/>
</dbReference>
<dbReference type="InterPro" id="IPR027417">
    <property type="entry name" value="P-loop_NTPase"/>
</dbReference>
<dbReference type="Gene3D" id="3.40.50.10810">
    <property type="entry name" value="Tandem AAA-ATPase domain"/>
    <property type="match status" value="2"/>
</dbReference>
<evidence type="ECO:0000256" key="5">
    <source>
        <dbReference type="PROSITE-ProRule" id="PRU00175"/>
    </source>
</evidence>
<dbReference type="InterPro" id="IPR048686">
    <property type="entry name" value="SHPRH_helical_1st"/>
</dbReference>
<dbReference type="InterPro" id="IPR038718">
    <property type="entry name" value="SNF2-like_sf"/>
</dbReference>
<keyword evidence="2 5" id="KW-0863">Zinc-finger</keyword>
<dbReference type="Gene3D" id="3.40.50.300">
    <property type="entry name" value="P-loop containing nucleotide triphosphate hydrolases"/>
    <property type="match status" value="1"/>
</dbReference>
<dbReference type="InterPro" id="IPR052583">
    <property type="entry name" value="ATP-helicase/E3_Ub-Ligase"/>
</dbReference>
<dbReference type="PROSITE" id="PS50089">
    <property type="entry name" value="ZF_RING_2"/>
    <property type="match status" value="1"/>
</dbReference>
<keyword evidence="4" id="KW-0862">Zinc</keyword>
<proteinExistence type="predicted"/>